<feature type="transmembrane region" description="Helical" evidence="7">
    <location>
        <begin position="20"/>
        <end position="37"/>
    </location>
</feature>
<evidence type="ECO:0000256" key="6">
    <source>
        <dbReference type="SAM" id="Coils"/>
    </source>
</evidence>
<comment type="caution">
    <text evidence="9">The sequence shown here is derived from an EMBL/GenBank/DDBJ whole genome shotgun (WGS) entry which is preliminary data.</text>
</comment>
<keyword evidence="5 7" id="KW-0472">Membrane</keyword>
<dbReference type="AlphaFoldDB" id="A0A918MHL6"/>
<evidence type="ECO:0000313" key="9">
    <source>
        <dbReference type="EMBL" id="GGW26445.1"/>
    </source>
</evidence>
<evidence type="ECO:0000256" key="2">
    <source>
        <dbReference type="ARBA" id="ARBA00022475"/>
    </source>
</evidence>
<evidence type="ECO:0000313" key="10">
    <source>
        <dbReference type="Proteomes" id="UP000628984"/>
    </source>
</evidence>
<feature type="transmembrane region" description="Helical" evidence="7">
    <location>
        <begin position="348"/>
        <end position="367"/>
    </location>
</feature>
<name>A0A918MHL6_9RHOB</name>
<feature type="domain" description="Polysaccharide chain length determinant N-terminal" evidence="8">
    <location>
        <begin position="8"/>
        <end position="88"/>
    </location>
</feature>
<evidence type="ECO:0000256" key="4">
    <source>
        <dbReference type="ARBA" id="ARBA00022989"/>
    </source>
</evidence>
<organism evidence="9 10">
    <name type="scientific">Gemmobacter lanyuensis</name>
    <dbReference type="NCBI Taxonomy" id="1054497"/>
    <lineage>
        <taxon>Bacteria</taxon>
        <taxon>Pseudomonadati</taxon>
        <taxon>Pseudomonadota</taxon>
        <taxon>Alphaproteobacteria</taxon>
        <taxon>Rhodobacterales</taxon>
        <taxon>Paracoccaceae</taxon>
        <taxon>Gemmobacter</taxon>
    </lineage>
</organism>
<evidence type="ECO:0000259" key="8">
    <source>
        <dbReference type="Pfam" id="PF02706"/>
    </source>
</evidence>
<comment type="subcellular location">
    <subcellularLocation>
        <location evidence="1">Cell membrane</location>
        <topology evidence="1">Multi-pass membrane protein</topology>
    </subcellularLocation>
</comment>
<reference evidence="9" key="1">
    <citation type="journal article" date="2014" name="Int. J. Syst. Evol. Microbiol.">
        <title>Complete genome sequence of Corynebacterium casei LMG S-19264T (=DSM 44701T), isolated from a smear-ripened cheese.</title>
        <authorList>
            <consortium name="US DOE Joint Genome Institute (JGI-PGF)"/>
            <person name="Walter F."/>
            <person name="Albersmeier A."/>
            <person name="Kalinowski J."/>
            <person name="Ruckert C."/>
        </authorList>
    </citation>
    <scope>NUCLEOTIDE SEQUENCE</scope>
    <source>
        <strain evidence="9">KCTC 23714</strain>
    </source>
</reference>
<gene>
    <name evidence="9" type="ORF">GCM10011452_13330</name>
</gene>
<dbReference type="GO" id="GO:0005886">
    <property type="term" value="C:plasma membrane"/>
    <property type="evidence" value="ECO:0007669"/>
    <property type="project" value="UniProtKB-SubCell"/>
</dbReference>
<keyword evidence="6" id="KW-0175">Coiled coil</keyword>
<accession>A0A918MHL6</accession>
<dbReference type="Pfam" id="PF02706">
    <property type="entry name" value="Wzz"/>
    <property type="match status" value="1"/>
</dbReference>
<protein>
    <recommendedName>
        <fullName evidence="8">Polysaccharide chain length determinant N-terminal domain-containing protein</fullName>
    </recommendedName>
</protein>
<reference evidence="9" key="2">
    <citation type="submission" date="2020-09" db="EMBL/GenBank/DDBJ databases">
        <authorList>
            <person name="Sun Q."/>
            <person name="Kim S."/>
        </authorList>
    </citation>
    <scope>NUCLEOTIDE SEQUENCE</scope>
    <source>
        <strain evidence="9">KCTC 23714</strain>
    </source>
</reference>
<evidence type="ECO:0000256" key="7">
    <source>
        <dbReference type="SAM" id="Phobius"/>
    </source>
</evidence>
<evidence type="ECO:0000256" key="5">
    <source>
        <dbReference type="ARBA" id="ARBA00023136"/>
    </source>
</evidence>
<sequence>MGPIQSFDEFLSLLVRRWPLIALVCVVGAVLSVLVALSKPQVYESVAVIQVETPVIGAGDAATTEIARLLQTIEQRLTTRDALLAVMDRHGLFTDAPGMSVEQKLFALRSAVTFQSIASASQQTFGQPTSVSALLITARLGTAEQAARVANDFAQGVLDMSVAQQASRARDSLTFFTAEATRLASQIATLETEVTAYKNANVGALTRGSTTDRAALETDLRRVSQQVLAVQAERAALQAKERLRETDRRRIEDLSVQEGVLNQQLAGLEAQRDALLAQEAQSPEVERQLGAYDRQLQQLQSQYEAATARKAEAETSLRLEEENHSEHFTLLERAIVPEYPAGGGRKKIAMAGALASLIAGLGLAFALDLMHPVLRSAAQMQRELDIRPVISIPDLGLVAPRKSIWQRLFPGRMRQG</sequence>
<feature type="coiled-coil region" evidence="6">
    <location>
        <begin position="180"/>
        <end position="249"/>
    </location>
</feature>
<proteinExistence type="predicted"/>
<keyword evidence="10" id="KW-1185">Reference proteome</keyword>
<dbReference type="InterPro" id="IPR050445">
    <property type="entry name" value="Bact_polysacc_biosynth/exp"/>
</dbReference>
<keyword evidence="4 7" id="KW-1133">Transmembrane helix</keyword>
<dbReference type="PANTHER" id="PTHR32309">
    <property type="entry name" value="TYROSINE-PROTEIN KINASE"/>
    <property type="match status" value="1"/>
</dbReference>
<evidence type="ECO:0000256" key="3">
    <source>
        <dbReference type="ARBA" id="ARBA00022692"/>
    </source>
</evidence>
<feature type="coiled-coil region" evidence="6">
    <location>
        <begin position="282"/>
        <end position="323"/>
    </location>
</feature>
<dbReference type="PANTHER" id="PTHR32309:SF31">
    <property type="entry name" value="CAPSULAR EXOPOLYSACCHARIDE FAMILY"/>
    <property type="match status" value="1"/>
</dbReference>
<dbReference type="RefSeq" id="WP_189633053.1">
    <property type="nucleotide sequence ID" value="NZ_BMYQ01000002.1"/>
</dbReference>
<dbReference type="Proteomes" id="UP000628984">
    <property type="component" value="Unassembled WGS sequence"/>
</dbReference>
<dbReference type="EMBL" id="BMYQ01000002">
    <property type="protein sequence ID" value="GGW26445.1"/>
    <property type="molecule type" value="Genomic_DNA"/>
</dbReference>
<dbReference type="InterPro" id="IPR003856">
    <property type="entry name" value="LPS_length_determ_N"/>
</dbReference>
<keyword evidence="2" id="KW-1003">Cell membrane</keyword>
<keyword evidence="3 7" id="KW-0812">Transmembrane</keyword>
<evidence type="ECO:0000256" key="1">
    <source>
        <dbReference type="ARBA" id="ARBA00004651"/>
    </source>
</evidence>